<gene>
    <name evidence="2" type="ORF">K0M31_019748</name>
</gene>
<proteinExistence type="predicted"/>
<dbReference type="AlphaFoldDB" id="A0AA40KRD7"/>
<evidence type="ECO:0000313" key="2">
    <source>
        <dbReference type="EMBL" id="KAK1130064.1"/>
    </source>
</evidence>
<evidence type="ECO:0000256" key="1">
    <source>
        <dbReference type="SAM" id="MobiDB-lite"/>
    </source>
</evidence>
<reference evidence="2" key="1">
    <citation type="submission" date="2021-10" db="EMBL/GenBank/DDBJ databases">
        <title>Melipona bicolor Genome sequencing and assembly.</title>
        <authorList>
            <person name="Araujo N.S."/>
            <person name="Arias M.C."/>
        </authorList>
    </citation>
    <scope>NUCLEOTIDE SEQUENCE</scope>
    <source>
        <strain evidence="2">USP_2M_L1-L4_2017</strain>
        <tissue evidence="2">Whole body</tissue>
    </source>
</reference>
<comment type="caution">
    <text evidence="2">The sequence shown here is derived from an EMBL/GenBank/DDBJ whole genome shotgun (WGS) entry which is preliminary data.</text>
</comment>
<sequence length="124" mass="13680">MEFIGNWASSRLLSGRLTAFNCWLSEAHIWRNRVTNFDEAVKAPGKQAVSQPVFSQLSPARSCQDDSWSLNWCAEKKEKSFNKTSVTTLSAAAVLQTSSNRGKRSSDLSNLQNCSGDCETNTVS</sequence>
<organism evidence="2 3">
    <name type="scientific">Melipona bicolor</name>
    <dbReference type="NCBI Taxonomy" id="60889"/>
    <lineage>
        <taxon>Eukaryota</taxon>
        <taxon>Metazoa</taxon>
        <taxon>Ecdysozoa</taxon>
        <taxon>Arthropoda</taxon>
        <taxon>Hexapoda</taxon>
        <taxon>Insecta</taxon>
        <taxon>Pterygota</taxon>
        <taxon>Neoptera</taxon>
        <taxon>Endopterygota</taxon>
        <taxon>Hymenoptera</taxon>
        <taxon>Apocrita</taxon>
        <taxon>Aculeata</taxon>
        <taxon>Apoidea</taxon>
        <taxon>Anthophila</taxon>
        <taxon>Apidae</taxon>
        <taxon>Melipona</taxon>
    </lineage>
</organism>
<name>A0AA40KRD7_9HYME</name>
<feature type="non-terminal residue" evidence="2">
    <location>
        <position position="1"/>
    </location>
</feature>
<feature type="compositionally biased region" description="Polar residues" evidence="1">
    <location>
        <begin position="107"/>
        <end position="124"/>
    </location>
</feature>
<keyword evidence="3" id="KW-1185">Reference proteome</keyword>
<dbReference type="Proteomes" id="UP001177670">
    <property type="component" value="Unassembled WGS sequence"/>
</dbReference>
<dbReference type="EMBL" id="JAHYIQ010000008">
    <property type="protein sequence ID" value="KAK1130064.1"/>
    <property type="molecule type" value="Genomic_DNA"/>
</dbReference>
<evidence type="ECO:0000313" key="3">
    <source>
        <dbReference type="Proteomes" id="UP001177670"/>
    </source>
</evidence>
<protein>
    <submittedName>
        <fullName evidence="2">Uncharacterized protein</fullName>
    </submittedName>
</protein>
<feature type="region of interest" description="Disordered" evidence="1">
    <location>
        <begin position="98"/>
        <end position="124"/>
    </location>
</feature>
<accession>A0AA40KRD7</accession>